<dbReference type="SUPFAM" id="SSF56266">
    <property type="entry name" value="DmpA/ArgJ-like"/>
    <property type="match status" value="1"/>
</dbReference>
<evidence type="ECO:0000256" key="7">
    <source>
        <dbReference type="ARBA" id="ARBA00022813"/>
    </source>
</evidence>
<keyword evidence="7" id="KW-0068">Autocatalytic cleavage</keyword>
<dbReference type="CDD" id="cd02152">
    <property type="entry name" value="OAT"/>
    <property type="match status" value="1"/>
</dbReference>
<dbReference type="NCBIfam" id="TIGR00120">
    <property type="entry name" value="ArgJ"/>
    <property type="match status" value="1"/>
</dbReference>
<comment type="similarity">
    <text evidence="1">Belongs to the ArgJ family.</text>
</comment>
<dbReference type="HAMAP" id="MF_01106">
    <property type="entry name" value="ArgJ"/>
    <property type="match status" value="1"/>
</dbReference>
<evidence type="ECO:0000256" key="3">
    <source>
        <dbReference type="ARBA" id="ARBA00013264"/>
    </source>
</evidence>
<evidence type="ECO:0000313" key="10">
    <source>
        <dbReference type="EMBL" id="KUG24416.1"/>
    </source>
</evidence>
<reference evidence="10" key="1">
    <citation type="journal article" date="2015" name="Proc. Natl. Acad. Sci. U.S.A.">
        <title>Networks of energetic and metabolic interactions define dynamics in microbial communities.</title>
        <authorList>
            <person name="Embree M."/>
            <person name="Liu J.K."/>
            <person name="Al-Bassam M.M."/>
            <person name="Zengler K."/>
        </authorList>
    </citation>
    <scope>NUCLEOTIDE SEQUENCE</scope>
</reference>
<dbReference type="Gene3D" id="3.60.70.12">
    <property type="entry name" value="L-amino peptidase D-ALA esterase/amidase"/>
    <property type="match status" value="1"/>
</dbReference>
<dbReference type="PANTHER" id="PTHR23100:SF0">
    <property type="entry name" value="ARGININE BIOSYNTHESIS BIFUNCTIONAL PROTEIN ARGJ, MITOCHONDRIAL"/>
    <property type="match status" value="1"/>
</dbReference>
<evidence type="ECO:0000256" key="9">
    <source>
        <dbReference type="ARBA" id="ARBA00049439"/>
    </source>
</evidence>
<dbReference type="GO" id="GO:0006526">
    <property type="term" value="P:L-arginine biosynthetic process"/>
    <property type="evidence" value="ECO:0007669"/>
    <property type="project" value="UniProtKB-KW"/>
</dbReference>
<keyword evidence="6 10" id="KW-0808">Transferase</keyword>
<proteinExistence type="inferred from homology"/>
<dbReference type="GO" id="GO:0004042">
    <property type="term" value="F:L-glutamate N-acetyltransferase activity"/>
    <property type="evidence" value="ECO:0007669"/>
    <property type="project" value="TreeGrafter"/>
</dbReference>
<dbReference type="NCBIfam" id="NF003802">
    <property type="entry name" value="PRK05388.1"/>
    <property type="match status" value="1"/>
</dbReference>
<dbReference type="EC" id="2.3.1.35" evidence="3"/>
<evidence type="ECO:0000256" key="4">
    <source>
        <dbReference type="ARBA" id="ARBA00022571"/>
    </source>
</evidence>
<comment type="catalytic activity">
    <reaction evidence="9">
        <text>N(2)-acetyl-L-ornithine + L-glutamate = N-acetyl-L-glutamate + L-ornithine</text>
        <dbReference type="Rhea" id="RHEA:15349"/>
        <dbReference type="ChEBI" id="CHEBI:29985"/>
        <dbReference type="ChEBI" id="CHEBI:44337"/>
        <dbReference type="ChEBI" id="CHEBI:46911"/>
        <dbReference type="ChEBI" id="CHEBI:57805"/>
        <dbReference type="EC" id="2.3.1.35"/>
    </reaction>
</comment>
<sequence length="399" mass="42556">MVKNKTKISVPGFLANGIAVGIKGTDKKDLGLIYSTVPAKVAAVFTKNTFKAAPLLINEERVKKGIAQAIITNSGCANAATGKEGYRDALAVSAALSREMKIKDELILVSSTGVIGKRLPLKKIEGGIGKLVKGLNETGIEDAEEAMMTTDKYPKIAIRKGVVGAKDITICGIAKGAGMIEPNMATLLTYVMTDALIDSKALGTVFHQVINSTFNSISVDGCMSTNDVAIIMANGLAGNNPLEKVQARLQRFRDMLSEVLTELCQAVVKDGEGATKFISIMVEGARSKSDARSVAYAIANSNLVKTAFFGEDPNWGRIIAALGSSGISMEKEKVSLSVGDKLVFHQDAPVNVNVSELKEIFKKDRINVHVGLGAGDKSYFVYTSDLSYDYVKINADYTT</sequence>
<dbReference type="InterPro" id="IPR016117">
    <property type="entry name" value="ArgJ-like_dom_sf"/>
</dbReference>
<dbReference type="Pfam" id="PF01960">
    <property type="entry name" value="ArgJ"/>
    <property type="match status" value="1"/>
</dbReference>
<dbReference type="Gene3D" id="3.10.20.340">
    <property type="entry name" value="ArgJ beta chain, C-terminal domain"/>
    <property type="match status" value="1"/>
</dbReference>
<comment type="subunit">
    <text evidence="2">Heterotetramer of two alpha and two beta chains.</text>
</comment>
<organism evidence="10">
    <name type="scientific">hydrocarbon metagenome</name>
    <dbReference type="NCBI Taxonomy" id="938273"/>
    <lineage>
        <taxon>unclassified sequences</taxon>
        <taxon>metagenomes</taxon>
        <taxon>ecological metagenomes</taxon>
    </lineage>
</organism>
<keyword evidence="5" id="KW-0028">Amino-acid biosynthesis</keyword>
<evidence type="ECO:0000256" key="5">
    <source>
        <dbReference type="ARBA" id="ARBA00022605"/>
    </source>
</evidence>
<dbReference type="GO" id="GO:0006592">
    <property type="term" value="P:ornithine biosynthetic process"/>
    <property type="evidence" value="ECO:0007669"/>
    <property type="project" value="TreeGrafter"/>
</dbReference>
<gene>
    <name evidence="10" type="ORF">ASZ90_005793</name>
</gene>
<dbReference type="FunFam" id="3.10.20.340:FF:000001">
    <property type="entry name" value="Arginine biosynthesis bifunctional protein ArgJ, chloroplastic"/>
    <property type="match status" value="1"/>
</dbReference>
<protein>
    <recommendedName>
        <fullName evidence="3">glutamate N-acetyltransferase</fullName>
        <ecNumber evidence="3">2.3.1.35</ecNumber>
    </recommendedName>
</protein>
<accession>A0A0W8FU12</accession>
<dbReference type="InterPro" id="IPR042195">
    <property type="entry name" value="ArgJ_beta_C"/>
</dbReference>
<dbReference type="AlphaFoldDB" id="A0A0W8FU12"/>
<dbReference type="InterPro" id="IPR002813">
    <property type="entry name" value="Arg_biosynth_ArgJ"/>
</dbReference>
<dbReference type="FunFam" id="3.60.70.12:FF:000001">
    <property type="entry name" value="Arginine biosynthesis bifunctional protein ArgJ, chloroplastic"/>
    <property type="match status" value="1"/>
</dbReference>
<evidence type="ECO:0000256" key="8">
    <source>
        <dbReference type="ARBA" id="ARBA00023315"/>
    </source>
</evidence>
<comment type="caution">
    <text evidence="10">The sequence shown here is derived from an EMBL/GenBank/DDBJ whole genome shotgun (WGS) entry which is preliminary data.</text>
</comment>
<keyword evidence="4" id="KW-0055">Arginine biosynthesis</keyword>
<evidence type="ECO:0000256" key="1">
    <source>
        <dbReference type="ARBA" id="ARBA00006774"/>
    </source>
</evidence>
<dbReference type="EMBL" id="LNQE01000849">
    <property type="protein sequence ID" value="KUG24416.1"/>
    <property type="molecule type" value="Genomic_DNA"/>
</dbReference>
<evidence type="ECO:0000256" key="2">
    <source>
        <dbReference type="ARBA" id="ARBA00011475"/>
    </source>
</evidence>
<name>A0A0W8FU12_9ZZZZ</name>
<keyword evidence="8 10" id="KW-0012">Acyltransferase</keyword>
<dbReference type="GO" id="GO:0004358">
    <property type="term" value="F:L-glutamate N-acetyltransferase activity, acting on acetyl-L-ornithine as donor"/>
    <property type="evidence" value="ECO:0007669"/>
    <property type="project" value="UniProtKB-EC"/>
</dbReference>
<dbReference type="PANTHER" id="PTHR23100">
    <property type="entry name" value="ARGININE BIOSYNTHESIS BIFUNCTIONAL PROTEIN ARGJ"/>
    <property type="match status" value="1"/>
</dbReference>
<evidence type="ECO:0000256" key="6">
    <source>
        <dbReference type="ARBA" id="ARBA00022679"/>
    </source>
</evidence>